<dbReference type="InterPro" id="IPR019554">
    <property type="entry name" value="Soluble_ligand-bd"/>
</dbReference>
<feature type="compositionally biased region" description="Low complexity" evidence="1">
    <location>
        <begin position="125"/>
        <end position="140"/>
    </location>
</feature>
<dbReference type="AlphaFoldDB" id="A0A937UQ71"/>
<sequence length="300" mass="30261">MGGYGTTDGFDVPRGHGSADGLDLVTRFVPADRHTQRDEYDDAEGLGLDDGLADGDEPGSPARRAWGGRLPAVLRGAVWDPAARGAVVLALVALAAAAVAAVFAWHGRPVRIDPAATARATPVSGTANTGTARTGTPPTGEADAGPGATATSVTEVVVDVAGRVHRPGVVRLPAGSRVIDALERAGGVLPDTDTTALALARPLVDGEQIFVDGRPGPAPVAPAGPGPGPGPGTGAEAGPVHLNSATVDQLDTLPGVGPVLAQRIVQWREENGPFTAPEQLGEVPGVGDRRLTELLPLIAL</sequence>
<dbReference type="GO" id="GO:0003677">
    <property type="term" value="F:DNA binding"/>
    <property type="evidence" value="ECO:0007669"/>
    <property type="project" value="UniProtKB-KW"/>
</dbReference>
<dbReference type="SUPFAM" id="SSF47781">
    <property type="entry name" value="RuvA domain 2-like"/>
    <property type="match status" value="1"/>
</dbReference>
<accession>A0A937UQ71</accession>
<feature type="transmembrane region" description="Helical" evidence="2">
    <location>
        <begin position="82"/>
        <end position="105"/>
    </location>
</feature>
<feature type="domain" description="Soluble ligand binding" evidence="3">
    <location>
        <begin position="157"/>
        <end position="209"/>
    </location>
</feature>
<evidence type="ECO:0000313" key="4">
    <source>
        <dbReference type="EMBL" id="MBL7631574.1"/>
    </source>
</evidence>
<feature type="region of interest" description="Disordered" evidence="1">
    <location>
        <begin position="214"/>
        <end position="237"/>
    </location>
</feature>
<dbReference type="GO" id="GO:0015628">
    <property type="term" value="P:protein secretion by the type II secretion system"/>
    <property type="evidence" value="ECO:0007669"/>
    <property type="project" value="TreeGrafter"/>
</dbReference>
<dbReference type="Proteomes" id="UP000604475">
    <property type="component" value="Unassembled WGS sequence"/>
</dbReference>
<feature type="region of interest" description="Disordered" evidence="1">
    <location>
        <begin position="121"/>
        <end position="149"/>
    </location>
</feature>
<dbReference type="InterPro" id="IPR051675">
    <property type="entry name" value="Endo/Exo/Phosphatase_dom_1"/>
</dbReference>
<keyword evidence="2" id="KW-1133">Transmembrane helix</keyword>
<keyword evidence="4" id="KW-0238">DNA-binding</keyword>
<dbReference type="PANTHER" id="PTHR21180:SF32">
    <property type="entry name" value="ENDONUCLEASE_EXONUCLEASE_PHOSPHATASE FAMILY DOMAIN-CONTAINING PROTEIN 1"/>
    <property type="match status" value="1"/>
</dbReference>
<organism evidence="4 5">
    <name type="scientific">Frankia nepalensis</name>
    <dbReference type="NCBI Taxonomy" id="1836974"/>
    <lineage>
        <taxon>Bacteria</taxon>
        <taxon>Bacillati</taxon>
        <taxon>Actinomycetota</taxon>
        <taxon>Actinomycetes</taxon>
        <taxon>Frankiales</taxon>
        <taxon>Frankiaceae</taxon>
        <taxon>Frankia</taxon>
    </lineage>
</organism>
<feature type="region of interest" description="Disordered" evidence="1">
    <location>
        <begin position="33"/>
        <end position="65"/>
    </location>
</feature>
<keyword evidence="2" id="KW-0812">Transmembrane</keyword>
<dbReference type="GO" id="GO:0015627">
    <property type="term" value="C:type II protein secretion system complex"/>
    <property type="evidence" value="ECO:0007669"/>
    <property type="project" value="TreeGrafter"/>
</dbReference>
<dbReference type="PANTHER" id="PTHR21180">
    <property type="entry name" value="ENDONUCLEASE/EXONUCLEASE/PHOSPHATASE FAMILY DOMAIN-CONTAINING PROTEIN 1"/>
    <property type="match status" value="1"/>
</dbReference>
<dbReference type="Pfam" id="PF12836">
    <property type="entry name" value="HHH_3"/>
    <property type="match status" value="1"/>
</dbReference>
<comment type="caution">
    <text evidence="4">The sequence shown here is derived from an EMBL/GenBank/DDBJ whole genome shotgun (WGS) entry which is preliminary data.</text>
</comment>
<dbReference type="Gene3D" id="1.10.150.320">
    <property type="entry name" value="Photosystem II 12 kDa extrinsic protein"/>
    <property type="match status" value="1"/>
</dbReference>
<dbReference type="InterPro" id="IPR010994">
    <property type="entry name" value="RuvA_2-like"/>
</dbReference>
<feature type="compositionally biased region" description="Pro residues" evidence="1">
    <location>
        <begin position="216"/>
        <end position="230"/>
    </location>
</feature>
<dbReference type="EMBL" id="JAEACQ010000277">
    <property type="protein sequence ID" value="MBL7631574.1"/>
    <property type="molecule type" value="Genomic_DNA"/>
</dbReference>
<keyword evidence="2" id="KW-0472">Membrane</keyword>
<name>A0A937UQ71_9ACTN</name>
<reference evidence="4" key="1">
    <citation type="submission" date="2020-12" db="EMBL/GenBank/DDBJ databases">
        <title>Genomic characterization of non-nitrogen-fixing Frankia strains.</title>
        <authorList>
            <person name="Carlos-Shanley C."/>
            <person name="Guerra T."/>
            <person name="Hahn D."/>
        </authorList>
    </citation>
    <scope>NUCLEOTIDE SEQUENCE</scope>
    <source>
        <strain evidence="4">CN6</strain>
    </source>
</reference>
<protein>
    <submittedName>
        <fullName evidence="4">ComEA family DNA-binding protein</fullName>
    </submittedName>
</protein>
<dbReference type="Gene3D" id="3.10.560.10">
    <property type="entry name" value="Outer membrane lipoprotein wza domain like"/>
    <property type="match status" value="1"/>
</dbReference>
<evidence type="ECO:0000259" key="3">
    <source>
        <dbReference type="Pfam" id="PF10531"/>
    </source>
</evidence>
<evidence type="ECO:0000256" key="2">
    <source>
        <dbReference type="SAM" id="Phobius"/>
    </source>
</evidence>
<evidence type="ECO:0000256" key="1">
    <source>
        <dbReference type="SAM" id="MobiDB-lite"/>
    </source>
</evidence>
<gene>
    <name evidence="4" type="ORF">I7412_31330</name>
</gene>
<keyword evidence="5" id="KW-1185">Reference proteome</keyword>
<dbReference type="Pfam" id="PF10531">
    <property type="entry name" value="SLBB"/>
    <property type="match status" value="1"/>
</dbReference>
<evidence type="ECO:0000313" key="5">
    <source>
        <dbReference type="Proteomes" id="UP000604475"/>
    </source>
</evidence>
<proteinExistence type="predicted"/>